<proteinExistence type="inferred from homology"/>
<dbReference type="Pfam" id="PF03281">
    <property type="entry name" value="Mab-21"/>
    <property type="match status" value="1"/>
</dbReference>
<gene>
    <name evidence="4" type="ORF">MGAL_10B050748</name>
</gene>
<dbReference type="SMART" id="SM01265">
    <property type="entry name" value="Mab-21"/>
    <property type="match status" value="1"/>
</dbReference>
<comment type="caution">
    <text evidence="4">The sequence shown here is derived from an EMBL/GenBank/DDBJ whole genome shotgun (WGS) entry which is preliminary data.</text>
</comment>
<dbReference type="Proteomes" id="UP000596742">
    <property type="component" value="Unassembled WGS sequence"/>
</dbReference>
<dbReference type="InterPro" id="IPR046903">
    <property type="entry name" value="Mab-21-like_nuc_Trfase"/>
</dbReference>
<protein>
    <recommendedName>
        <fullName evidence="6">Mab-21-like HhH/H2TH-like domain-containing protein</fullName>
    </recommendedName>
</protein>
<feature type="domain" description="Mab-21-like HhH/H2TH-like" evidence="3">
    <location>
        <begin position="240"/>
        <end position="333"/>
    </location>
</feature>
<dbReference type="EMBL" id="UYJE01003783">
    <property type="protein sequence ID" value="VDI22377.1"/>
    <property type="molecule type" value="Genomic_DNA"/>
</dbReference>
<feature type="domain" description="Mab-21-like nucleotidyltransferase" evidence="2">
    <location>
        <begin position="163"/>
        <end position="230"/>
    </location>
</feature>
<name>A0A8B6DPP1_MYTGA</name>
<reference evidence="4" key="1">
    <citation type="submission" date="2018-11" db="EMBL/GenBank/DDBJ databases">
        <authorList>
            <person name="Alioto T."/>
            <person name="Alioto T."/>
        </authorList>
    </citation>
    <scope>NUCLEOTIDE SEQUENCE</scope>
</reference>
<keyword evidence="5" id="KW-1185">Reference proteome</keyword>
<dbReference type="InterPro" id="IPR046906">
    <property type="entry name" value="Mab-21_HhH/H2TH-like"/>
</dbReference>
<dbReference type="PANTHER" id="PTHR10656">
    <property type="entry name" value="CELL FATE DETERMINING PROTEIN MAB21-RELATED"/>
    <property type="match status" value="1"/>
</dbReference>
<evidence type="ECO:0000259" key="3">
    <source>
        <dbReference type="Pfam" id="PF20266"/>
    </source>
</evidence>
<sequence length="598" mass="69799">MAESTTKNEAIALYRYLSQNIVGTEEHVKTVRMLNTIKDNLSYDQETATITSGSRGEGIEMKGSDLDIMRTIRYIEVCENTDIRFKHDKTYFTMETEDTKPGFTQLRLVYTDHGTPVDIFELCEEIGDEYYFSNFKFKRKFTGCVWSTVHGPCLNDESGQYDMAYCLHSKSWITQAKHWIRRPNNSWPEDDVKQAIIKHGVLFVPIGDKGSVKEELEWRISFSVAEKLLIYTFTHTQLLCYALMKIILKDVINKKEFLFDEKRRANSPDLLCSYFLKTIVFWVSEELPPSIWKAENLISCFMRCLKRLIYCVEYSSCPHFFIPDNNLFENKIKGLAQKKLLHQLHSLNSFGWLCIMKSKQLTNFFKSQLYLSRELSYSQVDTVKHLLFSMIHNMDCLLETCYYATGIQAIMSSKNSKIKHLDSYYLSKFCYKSDKFVQFNDKHNNKNMYRQYTACVSTLLRGIGHDAVSGWLMLASFFYKTKEYNKALDIIEHSQMDVETSDHLIPPVQYGHFLRFLCHYNLQNDRQCLESIHDTQKTILEECFISLRIEVAVCFKMLGISFQMVGDMNSARDANEISKRFDGKQSLNTAFKRLSLIS</sequence>
<evidence type="ECO:0000313" key="4">
    <source>
        <dbReference type="EMBL" id="VDI22377.1"/>
    </source>
</evidence>
<evidence type="ECO:0000313" key="5">
    <source>
        <dbReference type="Proteomes" id="UP000596742"/>
    </source>
</evidence>
<evidence type="ECO:0008006" key="6">
    <source>
        <dbReference type="Google" id="ProtNLM"/>
    </source>
</evidence>
<dbReference type="OrthoDB" id="6152269at2759"/>
<comment type="similarity">
    <text evidence="1">Belongs to the mab-21 family.</text>
</comment>
<dbReference type="Pfam" id="PF20266">
    <property type="entry name" value="Mab-21_C"/>
    <property type="match status" value="1"/>
</dbReference>
<accession>A0A8B6DPP1</accession>
<evidence type="ECO:0000256" key="1">
    <source>
        <dbReference type="ARBA" id="ARBA00008307"/>
    </source>
</evidence>
<organism evidence="4 5">
    <name type="scientific">Mytilus galloprovincialis</name>
    <name type="common">Mediterranean mussel</name>
    <dbReference type="NCBI Taxonomy" id="29158"/>
    <lineage>
        <taxon>Eukaryota</taxon>
        <taxon>Metazoa</taxon>
        <taxon>Spiralia</taxon>
        <taxon>Lophotrochozoa</taxon>
        <taxon>Mollusca</taxon>
        <taxon>Bivalvia</taxon>
        <taxon>Autobranchia</taxon>
        <taxon>Pteriomorphia</taxon>
        <taxon>Mytilida</taxon>
        <taxon>Mytiloidea</taxon>
        <taxon>Mytilidae</taxon>
        <taxon>Mytilinae</taxon>
        <taxon>Mytilus</taxon>
    </lineage>
</organism>
<evidence type="ECO:0000259" key="2">
    <source>
        <dbReference type="Pfam" id="PF03281"/>
    </source>
</evidence>
<dbReference type="AlphaFoldDB" id="A0A8B6DPP1"/>
<dbReference type="InterPro" id="IPR024810">
    <property type="entry name" value="MAB21L/cGLR"/>
</dbReference>
<dbReference type="PANTHER" id="PTHR10656:SF69">
    <property type="entry name" value="MAB-21-LIKE HHH_H2TH-LIKE DOMAIN-CONTAINING PROTEIN"/>
    <property type="match status" value="1"/>
</dbReference>
<dbReference type="Gene3D" id="1.10.1410.40">
    <property type="match status" value="1"/>
</dbReference>